<feature type="non-terminal residue" evidence="2">
    <location>
        <position position="1"/>
    </location>
</feature>
<feature type="compositionally biased region" description="Acidic residues" evidence="1">
    <location>
        <begin position="230"/>
        <end position="246"/>
    </location>
</feature>
<dbReference type="Proteomes" id="UP001211907">
    <property type="component" value="Unassembled WGS sequence"/>
</dbReference>
<organism evidence="2 3">
    <name type="scientific">Physocladia obscura</name>
    <dbReference type="NCBI Taxonomy" id="109957"/>
    <lineage>
        <taxon>Eukaryota</taxon>
        <taxon>Fungi</taxon>
        <taxon>Fungi incertae sedis</taxon>
        <taxon>Chytridiomycota</taxon>
        <taxon>Chytridiomycota incertae sedis</taxon>
        <taxon>Chytridiomycetes</taxon>
        <taxon>Chytridiales</taxon>
        <taxon>Chytriomycetaceae</taxon>
        <taxon>Physocladia</taxon>
    </lineage>
</organism>
<evidence type="ECO:0000256" key="1">
    <source>
        <dbReference type="SAM" id="MobiDB-lite"/>
    </source>
</evidence>
<reference evidence="2" key="1">
    <citation type="submission" date="2020-05" db="EMBL/GenBank/DDBJ databases">
        <title>Phylogenomic resolution of chytrid fungi.</title>
        <authorList>
            <person name="Stajich J.E."/>
            <person name="Amses K."/>
            <person name="Simmons R."/>
            <person name="Seto K."/>
            <person name="Myers J."/>
            <person name="Bonds A."/>
            <person name="Quandt C.A."/>
            <person name="Barry K."/>
            <person name="Liu P."/>
            <person name="Grigoriev I."/>
            <person name="Longcore J.E."/>
            <person name="James T.Y."/>
        </authorList>
    </citation>
    <scope>NUCLEOTIDE SEQUENCE</scope>
    <source>
        <strain evidence="2">JEL0513</strain>
    </source>
</reference>
<protein>
    <submittedName>
        <fullName evidence="2">Uncharacterized protein</fullName>
    </submittedName>
</protein>
<evidence type="ECO:0000313" key="2">
    <source>
        <dbReference type="EMBL" id="KAJ3125997.1"/>
    </source>
</evidence>
<accession>A0AAD5T587</accession>
<keyword evidence="3" id="KW-1185">Reference proteome</keyword>
<dbReference type="AlphaFoldDB" id="A0AAD5T587"/>
<comment type="caution">
    <text evidence="2">The sequence shown here is derived from an EMBL/GenBank/DDBJ whole genome shotgun (WGS) entry which is preliminary data.</text>
</comment>
<sequence>FLTATASSSETPVNITRSSTHFKSHAKTQENFFLPSVKVQPDHDNFETIFSSSPSTKLDLTHSISPPANEKSRILFETAVKRAEYETADLLTTGVARHNDLAQEVAHHLSSIQKFMASQLRTNAATAAVLGGEFDRIAAAERKAKIEELDRSRRAQEEWTLKEHERREMVEKQQKTGEGRRRLAVIEGGTGDIAMGFLTRRADFRPVPTFCGTHGKISDSVKVIEKSGNDEEFTNEQEAEKEENDNNDGIIGALEQKIEIIKQEIDQKAMELTAGESGRKNKENMSLTSPQISQDIPKIRQQSKFVTVDSSSLLISRGVSAAIVRRSSGKAGPRVPLDIAAIWKAKENGKFEADDASPRNSNIIHQKKRLDPDFFESSSTVCIKQVLQTQKNRNDELAMQVLSPFHQYNEYSQQHIPLIAQSAENMSAITNKTQKYIDENSKNFCDTPCEIRKCNPPPQKVIYEFAHTSARLLDARNRRINPAISSHVIQPKLYIKNLQSLKIQSSVHNISQPPTFSVKTLAATSKAANACMKSQFKLAPTLSLEHSTRGKVNPEVELPKRILKGRLGDVFGLKSNQRVDKKMSASDFILNGLNKML</sequence>
<gene>
    <name evidence="2" type="ORF">HK100_010500</name>
</gene>
<name>A0AAD5T587_9FUNG</name>
<proteinExistence type="predicted"/>
<feature type="region of interest" description="Disordered" evidence="1">
    <location>
        <begin position="228"/>
        <end position="249"/>
    </location>
</feature>
<evidence type="ECO:0000313" key="3">
    <source>
        <dbReference type="Proteomes" id="UP001211907"/>
    </source>
</evidence>
<dbReference type="EMBL" id="JADGJH010000582">
    <property type="protein sequence ID" value="KAJ3125997.1"/>
    <property type="molecule type" value="Genomic_DNA"/>
</dbReference>